<feature type="transmembrane region" description="Helical" evidence="2">
    <location>
        <begin position="187"/>
        <end position="205"/>
    </location>
</feature>
<proteinExistence type="predicted"/>
<feature type="region of interest" description="Disordered" evidence="1">
    <location>
        <begin position="1"/>
        <end position="88"/>
    </location>
</feature>
<feature type="region of interest" description="Disordered" evidence="1">
    <location>
        <begin position="101"/>
        <end position="129"/>
    </location>
</feature>
<evidence type="ECO:0000313" key="3">
    <source>
        <dbReference type="EMBL" id="RMI09803.1"/>
    </source>
</evidence>
<evidence type="ECO:0000256" key="2">
    <source>
        <dbReference type="SAM" id="Phobius"/>
    </source>
</evidence>
<organism evidence="3 4">
    <name type="scientific">Cellulomonas triticagri</name>
    <dbReference type="NCBI Taxonomy" id="2483352"/>
    <lineage>
        <taxon>Bacteria</taxon>
        <taxon>Bacillati</taxon>
        <taxon>Actinomycetota</taxon>
        <taxon>Actinomycetes</taxon>
        <taxon>Micrococcales</taxon>
        <taxon>Cellulomonadaceae</taxon>
        <taxon>Cellulomonas</taxon>
    </lineage>
</organism>
<keyword evidence="2" id="KW-0472">Membrane</keyword>
<feature type="transmembrane region" description="Helical" evidence="2">
    <location>
        <begin position="159"/>
        <end position="181"/>
    </location>
</feature>
<protein>
    <submittedName>
        <fullName evidence="3">Uncharacterized protein</fullName>
    </submittedName>
</protein>
<dbReference type="EMBL" id="RFFI01000039">
    <property type="protein sequence ID" value="RMI09803.1"/>
    <property type="molecule type" value="Genomic_DNA"/>
</dbReference>
<sequence length="224" mass="23529">MDPRPDRPADDPSPEGEDRPAEHADDGDLGRVSDEQWAAIVADLRADLDPTGTTGPGGPVPDGPAASAADEVGRDDPRGSSGPAVTYPVAPWVTDSRVVRPARRAGDAEGAGAREAAGPGASGRDWDATDRIDAAEREVDEEERFRPPDPGPVLGGDPLLTMAWFAVGGMPLLWLVAVIGWRDAPGVLLQASGLVFLLGLGVLLWRMPRRREDVPDDPDDGAVV</sequence>
<accession>A0A3M2JDU6</accession>
<name>A0A3M2JDU6_9CELL</name>
<evidence type="ECO:0000313" key="4">
    <source>
        <dbReference type="Proteomes" id="UP000269289"/>
    </source>
</evidence>
<comment type="caution">
    <text evidence="3">The sequence shown here is derived from an EMBL/GenBank/DDBJ whole genome shotgun (WGS) entry which is preliminary data.</text>
</comment>
<dbReference type="AlphaFoldDB" id="A0A3M2JDU6"/>
<reference evidence="3 4" key="1">
    <citation type="submission" date="2018-10" db="EMBL/GenBank/DDBJ databases">
        <title>Isolation, diversity and antifungal activity of actinobacteria from wheat.</title>
        <authorList>
            <person name="Han C."/>
        </authorList>
    </citation>
    <scope>NUCLEOTIDE SEQUENCE [LARGE SCALE GENOMIC DNA]</scope>
    <source>
        <strain evidence="3 4">NEAU-YY56</strain>
    </source>
</reference>
<keyword evidence="2" id="KW-1133">Transmembrane helix</keyword>
<evidence type="ECO:0000256" key="1">
    <source>
        <dbReference type="SAM" id="MobiDB-lite"/>
    </source>
</evidence>
<dbReference type="RefSeq" id="WP_122149056.1">
    <property type="nucleotide sequence ID" value="NZ_RFFI01000039.1"/>
</dbReference>
<feature type="compositionally biased region" description="Low complexity" evidence="1">
    <location>
        <begin position="108"/>
        <end position="123"/>
    </location>
</feature>
<feature type="compositionally biased region" description="Basic and acidic residues" evidence="1">
    <location>
        <begin position="1"/>
        <end position="34"/>
    </location>
</feature>
<dbReference type="Proteomes" id="UP000269289">
    <property type="component" value="Unassembled WGS sequence"/>
</dbReference>
<gene>
    <name evidence="3" type="ORF">EBM89_08745</name>
</gene>
<dbReference type="OrthoDB" id="5147993at2"/>
<keyword evidence="4" id="KW-1185">Reference proteome</keyword>
<keyword evidence="2" id="KW-0812">Transmembrane</keyword>